<accession>A0ABV2N7F3</accession>
<proteinExistence type="predicted"/>
<sequence>MMVTEQLFFEDVQEGNPLPDLTFGPLTAPILMRWSAAIENWHRIHYDRPFAIQHDHLPDLLVNGTLKQQFIMQALRRSAGVRGWVWKARFQFRGMNLVGETLRVWSNPAQKRELGDYGLVALDIGILNDEDVETTPGRAVVALPYRDREAAGVPYPFTPPDIDL</sequence>
<protein>
    <submittedName>
        <fullName evidence="1">Acyl dehydratase</fullName>
    </submittedName>
</protein>
<gene>
    <name evidence="1" type="ORF">ABID37_004962</name>
</gene>
<evidence type="ECO:0000313" key="2">
    <source>
        <dbReference type="Proteomes" id="UP001549076"/>
    </source>
</evidence>
<dbReference type="RefSeq" id="WP_354199633.1">
    <property type="nucleotide sequence ID" value="NZ_JBEPML010000028.1"/>
</dbReference>
<name>A0ABV2N7F3_9HYPH</name>
<dbReference type="Proteomes" id="UP001549076">
    <property type="component" value="Unassembled WGS sequence"/>
</dbReference>
<dbReference type="SUPFAM" id="SSF54637">
    <property type="entry name" value="Thioesterase/thiol ester dehydrase-isomerase"/>
    <property type="match status" value="1"/>
</dbReference>
<dbReference type="Gene3D" id="3.10.129.10">
    <property type="entry name" value="Hotdog Thioesterase"/>
    <property type="match status" value="1"/>
</dbReference>
<organism evidence="1 2">
    <name type="scientific">Aquamicrobium terrae</name>
    <dbReference type="NCBI Taxonomy" id="1324945"/>
    <lineage>
        <taxon>Bacteria</taxon>
        <taxon>Pseudomonadati</taxon>
        <taxon>Pseudomonadota</taxon>
        <taxon>Alphaproteobacteria</taxon>
        <taxon>Hyphomicrobiales</taxon>
        <taxon>Phyllobacteriaceae</taxon>
        <taxon>Aquamicrobium</taxon>
    </lineage>
</organism>
<keyword evidence="2" id="KW-1185">Reference proteome</keyword>
<reference evidence="1 2" key="1">
    <citation type="submission" date="2024-06" db="EMBL/GenBank/DDBJ databases">
        <title>Genomic Encyclopedia of Type Strains, Phase IV (KMG-IV): sequencing the most valuable type-strain genomes for metagenomic binning, comparative biology and taxonomic classification.</title>
        <authorList>
            <person name="Goeker M."/>
        </authorList>
    </citation>
    <scope>NUCLEOTIDE SEQUENCE [LARGE SCALE GENOMIC DNA]</scope>
    <source>
        <strain evidence="1 2">DSM 27865</strain>
    </source>
</reference>
<evidence type="ECO:0000313" key="1">
    <source>
        <dbReference type="EMBL" id="MET3794722.1"/>
    </source>
</evidence>
<dbReference type="EMBL" id="JBEPML010000028">
    <property type="protein sequence ID" value="MET3794722.1"/>
    <property type="molecule type" value="Genomic_DNA"/>
</dbReference>
<comment type="caution">
    <text evidence="1">The sequence shown here is derived from an EMBL/GenBank/DDBJ whole genome shotgun (WGS) entry which is preliminary data.</text>
</comment>
<dbReference type="InterPro" id="IPR029069">
    <property type="entry name" value="HotDog_dom_sf"/>
</dbReference>